<reference evidence="26 27" key="1">
    <citation type="submission" date="2024-06" db="EMBL/GenBank/DDBJ databases">
        <title>A chromosome level genome sequence of Diviner's sage (Salvia divinorum).</title>
        <authorList>
            <person name="Ford S.A."/>
            <person name="Ro D.-K."/>
            <person name="Ness R.W."/>
            <person name="Phillips M.A."/>
        </authorList>
    </citation>
    <scope>NUCLEOTIDE SEQUENCE [LARGE SCALE GENOMIC DNA]</scope>
    <source>
        <strain evidence="26">SAF-2024a</strain>
        <tissue evidence="26">Leaf</tissue>
    </source>
</reference>
<keyword evidence="12 21" id="KW-0472">Membrane</keyword>
<dbReference type="Pfam" id="PF00069">
    <property type="entry name" value="Pkinase"/>
    <property type="match status" value="1"/>
</dbReference>
<feature type="domain" description="Protein kinase" evidence="23">
    <location>
        <begin position="487"/>
        <end position="767"/>
    </location>
</feature>
<keyword evidence="4 18" id="KW-0808">Transferase</keyword>
<dbReference type="InterPro" id="IPR036426">
    <property type="entry name" value="Bulb-type_lectin_dom_sf"/>
</dbReference>
<dbReference type="InterPro" id="IPR017441">
    <property type="entry name" value="Protein_kinase_ATP_BS"/>
</dbReference>
<organism evidence="26 27">
    <name type="scientific">Salvia divinorum</name>
    <name type="common">Maria pastora</name>
    <name type="synonym">Diviner's sage</name>
    <dbReference type="NCBI Taxonomy" id="28513"/>
    <lineage>
        <taxon>Eukaryota</taxon>
        <taxon>Viridiplantae</taxon>
        <taxon>Streptophyta</taxon>
        <taxon>Embryophyta</taxon>
        <taxon>Tracheophyta</taxon>
        <taxon>Spermatophyta</taxon>
        <taxon>Magnoliopsida</taxon>
        <taxon>eudicotyledons</taxon>
        <taxon>Gunneridae</taxon>
        <taxon>Pentapetalae</taxon>
        <taxon>asterids</taxon>
        <taxon>lamiids</taxon>
        <taxon>Lamiales</taxon>
        <taxon>Lamiaceae</taxon>
        <taxon>Nepetoideae</taxon>
        <taxon>Mentheae</taxon>
        <taxon>Salviinae</taxon>
        <taxon>Salvia</taxon>
        <taxon>Salvia subgen. Calosphace</taxon>
    </lineage>
</organism>
<dbReference type="SUPFAM" id="SSF56112">
    <property type="entry name" value="Protein kinase-like (PK-like)"/>
    <property type="match status" value="1"/>
</dbReference>
<evidence type="ECO:0000256" key="19">
    <source>
        <dbReference type="PROSITE-ProRule" id="PRU00076"/>
    </source>
</evidence>
<dbReference type="InterPro" id="IPR000719">
    <property type="entry name" value="Prot_kinase_dom"/>
</dbReference>
<dbReference type="SMART" id="SM00220">
    <property type="entry name" value="S_TKc"/>
    <property type="match status" value="1"/>
</dbReference>
<feature type="domain" description="Bulb-type lectin" evidence="25">
    <location>
        <begin position="24"/>
        <end position="141"/>
    </location>
</feature>
<dbReference type="Gene3D" id="3.30.200.20">
    <property type="entry name" value="Phosphorylase Kinase, domain 1"/>
    <property type="match status" value="1"/>
</dbReference>
<evidence type="ECO:0000256" key="9">
    <source>
        <dbReference type="ARBA" id="ARBA00022777"/>
    </source>
</evidence>
<evidence type="ECO:0000256" key="21">
    <source>
        <dbReference type="SAM" id="Phobius"/>
    </source>
</evidence>
<evidence type="ECO:0000256" key="1">
    <source>
        <dbReference type="ARBA" id="ARBA00004479"/>
    </source>
</evidence>
<feature type="signal peptide" evidence="22">
    <location>
        <begin position="1"/>
        <end position="18"/>
    </location>
</feature>
<keyword evidence="5 21" id="KW-0812">Transmembrane</keyword>
<dbReference type="FunFam" id="3.30.200.20:FF:000059">
    <property type="entry name" value="S-receptor-like serine/threonine-protein kinase"/>
    <property type="match status" value="1"/>
</dbReference>
<keyword evidence="14" id="KW-0675">Receptor</keyword>
<keyword evidence="8 18" id="KW-0547">Nucleotide-binding</keyword>
<dbReference type="PROSITE" id="PS00107">
    <property type="entry name" value="PROTEIN_KINASE_ATP"/>
    <property type="match status" value="1"/>
</dbReference>
<dbReference type="InterPro" id="IPR051343">
    <property type="entry name" value="G-type_lectin_kinases/EP1-like"/>
</dbReference>
<evidence type="ECO:0000259" key="25">
    <source>
        <dbReference type="PROSITE" id="PS50927"/>
    </source>
</evidence>
<dbReference type="PIRSF" id="PIRSF000641">
    <property type="entry name" value="SRK"/>
    <property type="match status" value="1"/>
</dbReference>
<proteinExistence type="inferred from homology"/>
<evidence type="ECO:0000256" key="3">
    <source>
        <dbReference type="ARBA" id="ARBA00022536"/>
    </source>
</evidence>
<feature type="chain" id="PRO_5044893254" description="Receptor-like serine/threonine-protein kinase" evidence="22">
    <location>
        <begin position="19"/>
        <end position="770"/>
    </location>
</feature>
<evidence type="ECO:0000313" key="26">
    <source>
        <dbReference type="EMBL" id="KAL1542098.1"/>
    </source>
</evidence>
<feature type="binding site" evidence="20">
    <location>
        <position position="514"/>
    </location>
    <ligand>
        <name>ATP</name>
        <dbReference type="ChEBI" id="CHEBI:30616"/>
    </ligand>
</feature>
<comment type="similarity">
    <text evidence="18">Belongs to the protein kinase superfamily. Ser/Thr protein kinase family.</text>
</comment>
<comment type="subcellular location">
    <subcellularLocation>
        <location evidence="1">Membrane</location>
        <topology evidence="1">Single-pass type I membrane protein</topology>
    </subcellularLocation>
</comment>
<dbReference type="InterPro" id="IPR000742">
    <property type="entry name" value="EGF"/>
</dbReference>
<dbReference type="Pfam" id="PF01453">
    <property type="entry name" value="B_lectin"/>
    <property type="match status" value="1"/>
</dbReference>
<dbReference type="PROSITE" id="PS50026">
    <property type="entry name" value="EGF_3"/>
    <property type="match status" value="1"/>
</dbReference>
<keyword evidence="3 19" id="KW-0245">EGF-like domain</keyword>
<dbReference type="InterPro" id="IPR011009">
    <property type="entry name" value="Kinase-like_dom_sf"/>
</dbReference>
<keyword evidence="13" id="KW-1015">Disulfide bond</keyword>
<evidence type="ECO:0000259" key="23">
    <source>
        <dbReference type="PROSITE" id="PS50011"/>
    </source>
</evidence>
<keyword evidence="15" id="KW-0325">Glycoprotein</keyword>
<keyword evidence="11 21" id="KW-1133">Transmembrane helix</keyword>
<evidence type="ECO:0000256" key="16">
    <source>
        <dbReference type="ARBA" id="ARBA00047899"/>
    </source>
</evidence>
<keyword evidence="7" id="KW-0430">Lectin</keyword>
<evidence type="ECO:0000256" key="12">
    <source>
        <dbReference type="ARBA" id="ARBA00023136"/>
    </source>
</evidence>
<keyword evidence="6 22" id="KW-0732">Signal</keyword>
<keyword evidence="27" id="KW-1185">Reference proteome</keyword>
<evidence type="ECO:0000256" key="20">
    <source>
        <dbReference type="PROSITE-ProRule" id="PRU10141"/>
    </source>
</evidence>
<evidence type="ECO:0000256" key="8">
    <source>
        <dbReference type="ARBA" id="ARBA00022741"/>
    </source>
</evidence>
<feature type="transmembrane region" description="Helical" evidence="21">
    <location>
        <begin position="428"/>
        <end position="450"/>
    </location>
</feature>
<evidence type="ECO:0000256" key="15">
    <source>
        <dbReference type="ARBA" id="ARBA00023180"/>
    </source>
</evidence>
<dbReference type="EMBL" id="JBEAFC010000009">
    <property type="protein sequence ID" value="KAL1542098.1"/>
    <property type="molecule type" value="Genomic_DNA"/>
</dbReference>
<dbReference type="InterPro" id="IPR024171">
    <property type="entry name" value="SRK-like_kinase"/>
</dbReference>
<dbReference type="GO" id="GO:0005524">
    <property type="term" value="F:ATP binding"/>
    <property type="evidence" value="ECO:0007669"/>
    <property type="project" value="UniProtKB-UniRule"/>
</dbReference>
<dbReference type="Gene3D" id="1.10.510.10">
    <property type="entry name" value="Transferase(Phosphotransferase) domain 1"/>
    <property type="match status" value="1"/>
</dbReference>
<keyword evidence="2 18" id="KW-0723">Serine/threonine-protein kinase</keyword>
<dbReference type="Gene3D" id="2.90.10.10">
    <property type="entry name" value="Bulb-type lectin domain"/>
    <property type="match status" value="1"/>
</dbReference>
<dbReference type="PROSITE" id="PS50927">
    <property type="entry name" value="BULB_LECTIN"/>
    <property type="match status" value="1"/>
</dbReference>
<evidence type="ECO:0000256" key="10">
    <source>
        <dbReference type="ARBA" id="ARBA00022840"/>
    </source>
</evidence>
<gene>
    <name evidence="26" type="ORF">AAHA92_26234</name>
</gene>
<dbReference type="PANTHER" id="PTHR47976:SF7">
    <property type="entry name" value="RECEPTOR-LIKE SERINE_THREONINE-PROTEIN KINASE"/>
    <property type="match status" value="1"/>
</dbReference>
<evidence type="ECO:0000256" key="14">
    <source>
        <dbReference type="ARBA" id="ARBA00023170"/>
    </source>
</evidence>
<evidence type="ECO:0000256" key="22">
    <source>
        <dbReference type="SAM" id="SignalP"/>
    </source>
</evidence>
<evidence type="ECO:0000256" key="18">
    <source>
        <dbReference type="PIRNR" id="PIRNR000641"/>
    </source>
</evidence>
<dbReference type="PANTHER" id="PTHR47976">
    <property type="entry name" value="G-TYPE LECTIN S-RECEPTOR-LIKE SERINE/THREONINE-PROTEIN KINASE SD2-5"/>
    <property type="match status" value="1"/>
</dbReference>
<evidence type="ECO:0000256" key="11">
    <source>
        <dbReference type="ARBA" id="ARBA00022989"/>
    </source>
</evidence>
<protein>
    <recommendedName>
        <fullName evidence="18">Receptor-like serine/threonine-protein kinase</fullName>
        <ecNumber evidence="18">2.7.11.1</ecNumber>
    </recommendedName>
</protein>
<dbReference type="FunFam" id="2.90.10.10:FF:000026">
    <property type="entry name" value="Serine/threonine-protein kinase"/>
    <property type="match status" value="1"/>
</dbReference>
<dbReference type="EC" id="2.7.11.1" evidence="18"/>
<evidence type="ECO:0000313" key="27">
    <source>
        <dbReference type="Proteomes" id="UP001567538"/>
    </source>
</evidence>
<evidence type="ECO:0000256" key="6">
    <source>
        <dbReference type="ARBA" id="ARBA00022729"/>
    </source>
</evidence>
<dbReference type="AlphaFoldDB" id="A0ABD1GD93"/>
<dbReference type="CDD" id="cd14066">
    <property type="entry name" value="STKc_IRAK"/>
    <property type="match status" value="1"/>
</dbReference>
<evidence type="ECO:0000256" key="17">
    <source>
        <dbReference type="ARBA" id="ARBA00048679"/>
    </source>
</evidence>
<dbReference type="GO" id="GO:0030246">
    <property type="term" value="F:carbohydrate binding"/>
    <property type="evidence" value="ECO:0007669"/>
    <property type="project" value="UniProtKB-KW"/>
</dbReference>
<dbReference type="InterPro" id="IPR008271">
    <property type="entry name" value="Ser/Thr_kinase_AS"/>
</dbReference>
<feature type="domain" description="EGF-like" evidence="24">
    <location>
        <begin position="272"/>
        <end position="309"/>
    </location>
</feature>
<dbReference type="SMART" id="SM00108">
    <property type="entry name" value="B_lectin"/>
    <property type="match status" value="1"/>
</dbReference>
<evidence type="ECO:0000256" key="4">
    <source>
        <dbReference type="ARBA" id="ARBA00022679"/>
    </source>
</evidence>
<name>A0ABD1GD93_SALDI</name>
<dbReference type="PROSITE" id="PS00108">
    <property type="entry name" value="PROTEIN_KINASE_ST"/>
    <property type="match status" value="1"/>
</dbReference>
<comment type="catalytic activity">
    <reaction evidence="16 18">
        <text>L-threonyl-[protein] + ATP = O-phospho-L-threonyl-[protein] + ADP + H(+)</text>
        <dbReference type="Rhea" id="RHEA:46608"/>
        <dbReference type="Rhea" id="RHEA-COMP:11060"/>
        <dbReference type="Rhea" id="RHEA-COMP:11605"/>
        <dbReference type="ChEBI" id="CHEBI:15378"/>
        <dbReference type="ChEBI" id="CHEBI:30013"/>
        <dbReference type="ChEBI" id="CHEBI:30616"/>
        <dbReference type="ChEBI" id="CHEBI:61977"/>
        <dbReference type="ChEBI" id="CHEBI:456216"/>
        <dbReference type="EC" id="2.7.11.1"/>
    </reaction>
</comment>
<keyword evidence="9 18" id="KW-0418">Kinase</keyword>
<evidence type="ECO:0000256" key="7">
    <source>
        <dbReference type="ARBA" id="ARBA00022734"/>
    </source>
</evidence>
<dbReference type="InterPro" id="IPR001480">
    <property type="entry name" value="Bulb-type_lectin_dom"/>
</dbReference>
<dbReference type="Gene3D" id="2.90.10.30">
    <property type="match status" value="1"/>
</dbReference>
<keyword evidence="10 18" id="KW-0067">ATP-binding</keyword>
<dbReference type="PROSITE" id="PS50011">
    <property type="entry name" value="PROTEIN_KINASE_DOM"/>
    <property type="match status" value="1"/>
</dbReference>
<evidence type="ECO:0000259" key="24">
    <source>
        <dbReference type="PROSITE" id="PS50026"/>
    </source>
</evidence>
<evidence type="ECO:0000256" key="13">
    <source>
        <dbReference type="ARBA" id="ARBA00023157"/>
    </source>
</evidence>
<dbReference type="CDD" id="cd00054">
    <property type="entry name" value="EGF_CA"/>
    <property type="match status" value="1"/>
</dbReference>
<sequence>MSILTILFLFVISTAAEAQRRSSNITLGSSLTPTSNSTWSSPSGVYAFGFFPQHVNSYAVGIFLPDKTVVWTANRDSGPTVPNDVVSLLLTPEGRLVLRRRQGQDEDVISPSATIASASMLDNGNFVLYDSNSRIIWQSFDNPTTTLLPGQRLPPGEEIFSSASETDYGKGNFRLKMQNDGYLVQYPINTPDTGTYAYYAEKPNGAVNVSLNFDSDGRLYQLNGSLPLRNITNGRLPTEGYINFMRLDVGGIFRIYSFSLSNLTTTRRWSSVVDECAPKGFCGFNAYCTLRDSAPVCQCLPGFVSVQSGNNTAPCSRNFSVQGCPENDDRLKTVMLRVINTEWDENWYENTVMTEEQCRKSCLDDCNCEAAMYVDSECRKQRLPIRFGRRTLGKSNVAFVRVSTATVPNLGGDPERKIVIKKERRMDILIVGIVLMSIGILVLTISVIFVRQKRKDYSTIGKENGVNYAEGISLQVFTFKHLSEATNDFKEELGRGASGTVFKGVLQQKMVAVKRLEKEFAQGEIEFKTELTTIGKMYHRNLVRLLGYCFDGDNKLLVFEYMSNGSLADILFNPEKLPNWEERMDIARDISRGILYLHQECESQIIHCDIKPQNILMDEKWCAKISDFGLAKLLKQDQTNTYTGIRGTKGYVAPEWYQKQAITVKADVYSFGVMLLEIICCRKCVDYSRSEDEAILEEWVYDCYATGKIGSVVGDEMVEERKVERMVKIGIWCVQYDPSLRPTMKKVLLMLEGTVEIPIPPNPSSFLSSI</sequence>
<dbReference type="SUPFAM" id="SSF51110">
    <property type="entry name" value="alpha-D-mannose-specific plant lectins"/>
    <property type="match status" value="1"/>
</dbReference>
<comment type="caution">
    <text evidence="19">Lacks conserved residue(s) required for the propagation of feature annotation.</text>
</comment>
<dbReference type="Proteomes" id="UP001567538">
    <property type="component" value="Unassembled WGS sequence"/>
</dbReference>
<dbReference type="GO" id="GO:0004674">
    <property type="term" value="F:protein serine/threonine kinase activity"/>
    <property type="evidence" value="ECO:0007669"/>
    <property type="project" value="UniProtKB-KW"/>
</dbReference>
<accession>A0ABD1GD93</accession>
<dbReference type="FunFam" id="1.10.510.10:FF:000237">
    <property type="entry name" value="G-type lectin S-receptor-like serine/threonine-protein kinase"/>
    <property type="match status" value="1"/>
</dbReference>
<dbReference type="GO" id="GO:0016020">
    <property type="term" value="C:membrane"/>
    <property type="evidence" value="ECO:0007669"/>
    <property type="project" value="UniProtKB-SubCell"/>
</dbReference>
<comment type="catalytic activity">
    <reaction evidence="17 18">
        <text>L-seryl-[protein] + ATP = O-phospho-L-seryl-[protein] + ADP + H(+)</text>
        <dbReference type="Rhea" id="RHEA:17989"/>
        <dbReference type="Rhea" id="RHEA-COMP:9863"/>
        <dbReference type="Rhea" id="RHEA-COMP:11604"/>
        <dbReference type="ChEBI" id="CHEBI:15378"/>
        <dbReference type="ChEBI" id="CHEBI:29999"/>
        <dbReference type="ChEBI" id="CHEBI:30616"/>
        <dbReference type="ChEBI" id="CHEBI:83421"/>
        <dbReference type="ChEBI" id="CHEBI:456216"/>
        <dbReference type="EC" id="2.7.11.1"/>
    </reaction>
</comment>
<evidence type="ECO:0000256" key="5">
    <source>
        <dbReference type="ARBA" id="ARBA00022692"/>
    </source>
</evidence>
<comment type="caution">
    <text evidence="26">The sequence shown here is derived from an EMBL/GenBank/DDBJ whole genome shotgun (WGS) entry which is preliminary data.</text>
</comment>
<evidence type="ECO:0000256" key="2">
    <source>
        <dbReference type="ARBA" id="ARBA00022527"/>
    </source>
</evidence>